<dbReference type="SUPFAM" id="SSF49265">
    <property type="entry name" value="Fibronectin type III"/>
    <property type="match status" value="2"/>
</dbReference>
<gene>
    <name evidence="2" type="ORF">DP923_13255</name>
</gene>
<sequence length="933" mass="102729">MPKSLRIKYFLHACLLWVMIMLLGAVPEAQATHIRAGDITAKRDTTANPNPRRFFFTMIMYTDRASSAEDPVVLIRNGDGTTQEVERLAVIPIGEPADLVDKEVFRWEYTYGADGSYVVSWNGQNRNNDIKNIAPPSQDINFYIETIVNINALRGFNSTPVLRVAPIDKAAVGRIFVHNPGATDADGDSLAFKLRVPQRVEVPGGRISDVPGYTLPSRTFACTTANGTATSYLTLNVVTGQLEWNAPCMKGEYNVAFVVEEWRITVQPNGRRVAAKLSEVVRDMQIIVKDNPNRPPVLQPKDTCVVAGTTLVGIVRATDPDGDRINLTLAGNGGIVPPASFVANANTTGGVATGTFRWPTVCGDVRERPYQVIFKAEDRPIPAENKLADLQPWNITVVGPPPVLTGIQGGASSVTINWNPYTCQNASVMKVYRREGKSNFVPDACQTGVPASTGYVLIGEVRKNANGTWATSFTDTNNGAGLKPGTEYCYITYAEFPAPAGGKSIASNEVCITVDQDIPYLTNVTVDRTSATNGQITVRWIAPLNLDNLAQPLEYRLYRKVGMEPGGNFGAPIFTSRNIAGATSFVDQNLNTQNNAYRYKLEFYQAQNGQPTNLRHSTEASSVRLTTAAAPNDEEGIVLNWTYNVPWNNTILDHRIYRRAEGSTQFVLVDQVKAGATSGTYTDRGTAQGGPLQRGVTYCYYVETAGTYQIAGVPEPLLNKSQESCALIPLLVCPPVLSINELNCEQFLQNPTDPPYQNILTWVPPTDPDCTTDIDFYTVYFKGPGQTEYTKLATTKETTFTHTGLESFAGCYVVTLTDVTGRESVFSNEVCKDNCFYFMLPNIITPNGDGKNDVFRPDERARFIRSTKFKVFNRWGTLVYESSSDPYINWAGVDKDGNRLTDGVYYYEAEVSVFSIDPARASTKYKGWVEIVR</sequence>
<reference evidence="2 3" key="1">
    <citation type="submission" date="2018-06" db="EMBL/GenBank/DDBJ databases">
        <authorList>
            <person name="Liu Z.-W."/>
        </authorList>
    </citation>
    <scope>NUCLEOTIDE SEQUENCE [LARGE SCALE GENOMIC DNA]</scope>
    <source>
        <strain evidence="2 3">2b14</strain>
    </source>
</reference>
<dbReference type="RefSeq" id="WP_112306354.1">
    <property type="nucleotide sequence ID" value="NZ_QMDV01000004.1"/>
</dbReference>
<accession>A0A364RBL1</accession>
<dbReference type="Proteomes" id="UP000251692">
    <property type="component" value="Unassembled WGS sequence"/>
</dbReference>
<dbReference type="AlphaFoldDB" id="A0A364RBL1"/>
<evidence type="ECO:0000313" key="2">
    <source>
        <dbReference type="EMBL" id="RAU81674.1"/>
    </source>
</evidence>
<name>A0A364RBL1_9BACT</name>
<dbReference type="Gene3D" id="2.60.40.10">
    <property type="entry name" value="Immunoglobulins"/>
    <property type="match status" value="2"/>
</dbReference>
<protein>
    <submittedName>
        <fullName evidence="2">Gliding motility-associated C-terminal domain-containing protein</fullName>
    </submittedName>
</protein>
<dbReference type="NCBIfam" id="TIGR04131">
    <property type="entry name" value="Bac_Flav_CTERM"/>
    <property type="match status" value="1"/>
</dbReference>
<feature type="signal peptide" evidence="1">
    <location>
        <begin position="1"/>
        <end position="31"/>
    </location>
</feature>
<dbReference type="EMBL" id="QMDV01000004">
    <property type="protein sequence ID" value="RAU81674.1"/>
    <property type="molecule type" value="Genomic_DNA"/>
</dbReference>
<reference evidence="2 3" key="2">
    <citation type="submission" date="2018-07" db="EMBL/GenBank/DDBJ databases">
        <title>Pontibacter sp. 2b14 genomic sequence and assembly.</title>
        <authorList>
            <person name="Du Z.-J."/>
        </authorList>
    </citation>
    <scope>NUCLEOTIDE SEQUENCE [LARGE SCALE GENOMIC DNA]</scope>
    <source>
        <strain evidence="2 3">2b14</strain>
    </source>
</reference>
<keyword evidence="3" id="KW-1185">Reference proteome</keyword>
<dbReference type="InterPro" id="IPR013783">
    <property type="entry name" value="Ig-like_fold"/>
</dbReference>
<dbReference type="OrthoDB" id="1123245at2"/>
<dbReference type="InterPro" id="IPR036116">
    <property type="entry name" value="FN3_sf"/>
</dbReference>
<dbReference type="InterPro" id="IPR026341">
    <property type="entry name" value="T9SS_type_B"/>
</dbReference>
<evidence type="ECO:0000256" key="1">
    <source>
        <dbReference type="SAM" id="SignalP"/>
    </source>
</evidence>
<organism evidence="2 3">
    <name type="scientific">Pontibacter arcticus</name>
    <dbReference type="NCBI Taxonomy" id="2080288"/>
    <lineage>
        <taxon>Bacteria</taxon>
        <taxon>Pseudomonadati</taxon>
        <taxon>Bacteroidota</taxon>
        <taxon>Cytophagia</taxon>
        <taxon>Cytophagales</taxon>
        <taxon>Hymenobacteraceae</taxon>
        <taxon>Pontibacter</taxon>
    </lineage>
</organism>
<evidence type="ECO:0000313" key="3">
    <source>
        <dbReference type="Proteomes" id="UP000251692"/>
    </source>
</evidence>
<keyword evidence="1" id="KW-0732">Signal</keyword>
<comment type="caution">
    <text evidence="2">The sequence shown here is derived from an EMBL/GenBank/DDBJ whole genome shotgun (WGS) entry which is preliminary data.</text>
</comment>
<feature type="chain" id="PRO_5016561332" evidence="1">
    <location>
        <begin position="32"/>
        <end position="933"/>
    </location>
</feature>
<dbReference type="Pfam" id="PF13585">
    <property type="entry name" value="CHU_C"/>
    <property type="match status" value="1"/>
</dbReference>
<proteinExistence type="predicted"/>